<dbReference type="EMBL" id="CP030280">
    <property type="protein sequence ID" value="AWY96945.1"/>
    <property type="molecule type" value="Genomic_DNA"/>
</dbReference>
<evidence type="ECO:0000313" key="3">
    <source>
        <dbReference type="EMBL" id="AWY96945.1"/>
    </source>
</evidence>
<protein>
    <submittedName>
        <fullName evidence="3">Uncharacterized protein</fullName>
    </submittedName>
</protein>
<gene>
    <name evidence="3" type="ORF">DQQ01_00885</name>
</gene>
<name>A0A2Z4U7B9_9FIRM</name>
<evidence type="ECO:0000256" key="1">
    <source>
        <dbReference type="SAM" id="MobiDB-lite"/>
    </source>
</evidence>
<keyword evidence="4" id="KW-1185">Reference proteome</keyword>
<dbReference type="RefSeq" id="WP_111917796.1">
    <property type="nucleotide sequence ID" value="NZ_CAUWHR010000020.1"/>
</dbReference>
<keyword evidence="2" id="KW-1133">Transmembrane helix</keyword>
<evidence type="ECO:0000313" key="4">
    <source>
        <dbReference type="Proteomes" id="UP000250003"/>
    </source>
</evidence>
<feature type="region of interest" description="Disordered" evidence="1">
    <location>
        <begin position="42"/>
        <end position="78"/>
    </location>
</feature>
<keyword evidence="2" id="KW-0812">Transmembrane</keyword>
<evidence type="ECO:0000256" key="2">
    <source>
        <dbReference type="SAM" id="Phobius"/>
    </source>
</evidence>
<reference evidence="4" key="1">
    <citation type="submission" date="2018-06" db="EMBL/GenBank/DDBJ databases">
        <title>Description of Blautia argi sp. nov., a new anaerobic isolated from dog feces.</title>
        <authorList>
            <person name="Chang Y.-H."/>
            <person name="Paek J."/>
            <person name="Shin Y."/>
        </authorList>
    </citation>
    <scope>NUCLEOTIDE SEQUENCE [LARGE SCALE GENOMIC DNA]</scope>
    <source>
        <strain evidence="4">KCTC 15426</strain>
    </source>
</reference>
<accession>A0A2Z4U7B9</accession>
<dbReference type="KEGG" id="blau:DQQ01_00885"/>
<dbReference type="OrthoDB" id="1976684at2"/>
<proteinExistence type="predicted"/>
<dbReference type="AlphaFoldDB" id="A0A2Z4U7B9"/>
<keyword evidence="2" id="KW-0472">Membrane</keyword>
<organism evidence="3 4">
    <name type="scientific">Blautia argi</name>
    <dbReference type="NCBI Taxonomy" id="1912897"/>
    <lineage>
        <taxon>Bacteria</taxon>
        <taxon>Bacillati</taxon>
        <taxon>Bacillota</taxon>
        <taxon>Clostridia</taxon>
        <taxon>Lachnospirales</taxon>
        <taxon>Lachnospiraceae</taxon>
        <taxon>Blautia</taxon>
    </lineage>
</organism>
<sequence length="284" mass="31629">MFDEIDRNLRNRILAVICILLFVLLAGLLRWSNKRDAEVMQKIQEESESDKAVSADKESKEPKEKDTLAAEAKQENEAQTEKAKGLVCWGDELVPGEDAGTYSYKVHLQKFLDENGYALPVLDKTLQGAGTLSMMTMAGVPEETVQGYITAHQEAAGGSELPVTETGIRDLTPDQTERNDLEYIPIIFMGYYGGWNHDPAELAGQQENILHTFPRQERFLIVGTRPLDGSVDSASLDAVMSEKWGEHYISLAALTTQPAENYDTQEVMAQGIIRKLEELGYISK</sequence>
<dbReference type="Proteomes" id="UP000250003">
    <property type="component" value="Chromosome"/>
</dbReference>
<feature type="transmembrane region" description="Helical" evidence="2">
    <location>
        <begin position="12"/>
        <end position="31"/>
    </location>
</feature>